<dbReference type="PANTHER" id="PTHR30115">
    <property type="entry name" value="NITROGEN REGULATORY PROTEIN P-II"/>
    <property type="match status" value="1"/>
</dbReference>
<dbReference type="InterPro" id="IPR011322">
    <property type="entry name" value="N-reg_PII-like_a/b"/>
</dbReference>
<accession>A0A5P3VR35</accession>
<dbReference type="RefSeq" id="WP_116345917.1">
    <property type="nucleotide sequence ID" value="NZ_CP032520.1"/>
</dbReference>
<dbReference type="GO" id="GO:0030234">
    <property type="term" value="F:enzyme regulator activity"/>
    <property type="evidence" value="ECO:0007669"/>
    <property type="project" value="InterPro"/>
</dbReference>
<dbReference type="InterPro" id="IPR015867">
    <property type="entry name" value="N-reg_PII/ATP_PRibTrfase_C"/>
</dbReference>
<protein>
    <submittedName>
        <fullName evidence="1">P-II family nitrogen regulator</fullName>
    </submittedName>
</protein>
<dbReference type="PANTHER" id="PTHR30115:SF11">
    <property type="entry name" value="NITROGEN REGULATORY PROTEIN P-II HOMOLOG"/>
    <property type="match status" value="1"/>
</dbReference>
<dbReference type="GO" id="GO:0005829">
    <property type="term" value="C:cytosol"/>
    <property type="evidence" value="ECO:0007669"/>
    <property type="project" value="TreeGrafter"/>
</dbReference>
<gene>
    <name evidence="1" type="ORF">D2917_31035</name>
</gene>
<dbReference type="GO" id="GO:0006808">
    <property type="term" value="P:regulation of nitrogen utilization"/>
    <property type="evidence" value="ECO:0007669"/>
    <property type="project" value="InterPro"/>
</dbReference>
<dbReference type="GO" id="GO:0005524">
    <property type="term" value="F:ATP binding"/>
    <property type="evidence" value="ECO:0007669"/>
    <property type="project" value="TreeGrafter"/>
</dbReference>
<reference evidence="1 2" key="1">
    <citation type="submission" date="2018-09" db="EMBL/GenBank/DDBJ databases">
        <title>Complete genome sequence of Cupriavidus oxalaticus T2, a bacterium capable of phenol tolerance and degradation.</title>
        <authorList>
            <person name="Yan J."/>
        </authorList>
    </citation>
    <scope>NUCLEOTIDE SEQUENCE [LARGE SCALE GENOMIC DNA]</scope>
    <source>
        <strain evidence="1 2">T2</strain>
        <plasmid evidence="1 2">unnamed1</plasmid>
    </source>
</reference>
<dbReference type="Gene3D" id="3.30.70.120">
    <property type="match status" value="1"/>
</dbReference>
<dbReference type="SUPFAM" id="SSF54913">
    <property type="entry name" value="GlnB-like"/>
    <property type="match status" value="1"/>
</dbReference>
<keyword evidence="1" id="KW-0614">Plasmid</keyword>
<dbReference type="PRINTS" id="PR00340">
    <property type="entry name" value="PIIGLNB"/>
</dbReference>
<dbReference type="InterPro" id="IPR002187">
    <property type="entry name" value="N-reg_PII"/>
</dbReference>
<dbReference type="AlphaFoldDB" id="A0A5P3VR35"/>
<proteinExistence type="predicted"/>
<name>A0A5P3VR35_9BURK</name>
<dbReference type="PROSITE" id="PS51343">
    <property type="entry name" value="PII_GLNB_DOM"/>
    <property type="match status" value="1"/>
</dbReference>
<geneLocation type="plasmid" evidence="1">
    <name>unnamed1</name>
</geneLocation>
<dbReference type="EMBL" id="CP032520">
    <property type="protein sequence ID" value="QEZ48720.1"/>
    <property type="molecule type" value="Genomic_DNA"/>
</dbReference>
<evidence type="ECO:0000313" key="2">
    <source>
        <dbReference type="Proteomes" id="UP000325743"/>
    </source>
</evidence>
<dbReference type="Pfam" id="PF00543">
    <property type="entry name" value="P-II"/>
    <property type="match status" value="1"/>
</dbReference>
<dbReference type="SMART" id="SM00938">
    <property type="entry name" value="P-II"/>
    <property type="match status" value="1"/>
</dbReference>
<dbReference type="Proteomes" id="UP000325743">
    <property type="component" value="Plasmid unnamed1"/>
</dbReference>
<evidence type="ECO:0000313" key="1">
    <source>
        <dbReference type="EMBL" id="QEZ48720.1"/>
    </source>
</evidence>
<sequence>MKEIKAFIRQHRIANVLEALRDSGHCDMSNSGNGCHNITVSKVQRPLASGDPTQQHYSMELAEAVIAEYKLELVCADDVADLLTDAIAKAAATGQPDAGWIFSSEIQHAVRIR</sequence>
<organism evidence="1 2">
    <name type="scientific">Cupriavidus oxalaticus</name>
    <dbReference type="NCBI Taxonomy" id="96344"/>
    <lineage>
        <taxon>Bacteria</taxon>
        <taxon>Pseudomonadati</taxon>
        <taxon>Pseudomonadota</taxon>
        <taxon>Betaproteobacteria</taxon>
        <taxon>Burkholderiales</taxon>
        <taxon>Burkholderiaceae</taxon>
        <taxon>Cupriavidus</taxon>
    </lineage>
</organism>